<gene>
    <name evidence="1" type="ORF">EG68_12619</name>
</gene>
<dbReference type="AlphaFoldDB" id="A0A8S9YC70"/>
<comment type="caution">
    <text evidence="1">The sequence shown here is derived from an EMBL/GenBank/DDBJ whole genome shotgun (WGS) entry which is preliminary data.</text>
</comment>
<dbReference type="OrthoDB" id="6280013at2759"/>
<accession>A0A8S9YC70</accession>
<dbReference type="Proteomes" id="UP000822476">
    <property type="component" value="Unassembled WGS sequence"/>
</dbReference>
<evidence type="ECO:0000313" key="1">
    <source>
        <dbReference type="EMBL" id="KAF7233852.1"/>
    </source>
</evidence>
<reference evidence="1" key="1">
    <citation type="submission" date="2019-07" db="EMBL/GenBank/DDBJ databases">
        <title>Annotation for the trematode Paragonimus miyazaki's.</title>
        <authorList>
            <person name="Choi Y.-J."/>
        </authorList>
    </citation>
    <scope>NUCLEOTIDE SEQUENCE</scope>
    <source>
        <strain evidence="1">Japan</strain>
    </source>
</reference>
<sequence length="165" mass="18620">FIIALLSSAIEGGHIITQSTSTPPAPEKFRVGDNFRRWEFEANEYVFLFTQAERARVLATLLNGEMLDIAIDECILQGDITEGTFRRGKLAAFVRELRRSCAEDFTDDTPEVREQRILQQVLEGTKDPSARRAFLTAAPTSIQEALDRAGTIKQVNGVRERDQQY</sequence>
<dbReference type="EMBL" id="JTDE01018073">
    <property type="protein sequence ID" value="KAF7233852.1"/>
    <property type="molecule type" value="Genomic_DNA"/>
</dbReference>
<evidence type="ECO:0000313" key="2">
    <source>
        <dbReference type="Proteomes" id="UP000822476"/>
    </source>
</evidence>
<keyword evidence="2" id="KW-1185">Reference proteome</keyword>
<name>A0A8S9YC70_9TREM</name>
<organism evidence="1 2">
    <name type="scientific">Paragonimus skrjabini miyazakii</name>
    <dbReference type="NCBI Taxonomy" id="59628"/>
    <lineage>
        <taxon>Eukaryota</taxon>
        <taxon>Metazoa</taxon>
        <taxon>Spiralia</taxon>
        <taxon>Lophotrochozoa</taxon>
        <taxon>Platyhelminthes</taxon>
        <taxon>Trematoda</taxon>
        <taxon>Digenea</taxon>
        <taxon>Plagiorchiida</taxon>
        <taxon>Troglotremata</taxon>
        <taxon>Troglotrematidae</taxon>
        <taxon>Paragonimus</taxon>
    </lineage>
</organism>
<feature type="non-terminal residue" evidence="1">
    <location>
        <position position="1"/>
    </location>
</feature>
<proteinExistence type="predicted"/>
<protein>
    <submittedName>
        <fullName evidence="1">Uncharacterized protein</fullName>
    </submittedName>
</protein>